<gene>
    <name evidence="12" type="ORF">RJ640_010878</name>
</gene>
<keyword evidence="8" id="KW-0449">Lipoprotein</keyword>
<name>A0AA88RK56_9ASTE</name>
<dbReference type="CDD" id="cd00010">
    <property type="entry name" value="AAI_LTSS"/>
    <property type="match status" value="1"/>
</dbReference>
<dbReference type="Pfam" id="PF14368">
    <property type="entry name" value="LTP_2"/>
    <property type="match status" value="1"/>
</dbReference>
<keyword evidence="4" id="KW-0336">GPI-anchor</keyword>
<dbReference type="GO" id="GO:0005886">
    <property type="term" value="C:plasma membrane"/>
    <property type="evidence" value="ECO:0007669"/>
    <property type="project" value="UniProtKB-SubCell"/>
</dbReference>
<proteinExistence type="inferred from homology"/>
<dbReference type="SUPFAM" id="SSF47699">
    <property type="entry name" value="Bifunctional inhibitor/lipid-transfer protein/seed storage 2S albumin"/>
    <property type="match status" value="1"/>
</dbReference>
<dbReference type="GO" id="GO:0098552">
    <property type="term" value="C:side of membrane"/>
    <property type="evidence" value="ECO:0007669"/>
    <property type="project" value="UniProtKB-KW"/>
</dbReference>
<organism evidence="12 13">
    <name type="scientific">Escallonia rubra</name>
    <dbReference type="NCBI Taxonomy" id="112253"/>
    <lineage>
        <taxon>Eukaryota</taxon>
        <taxon>Viridiplantae</taxon>
        <taxon>Streptophyta</taxon>
        <taxon>Embryophyta</taxon>
        <taxon>Tracheophyta</taxon>
        <taxon>Spermatophyta</taxon>
        <taxon>Magnoliopsida</taxon>
        <taxon>eudicotyledons</taxon>
        <taxon>Gunneridae</taxon>
        <taxon>Pentapetalae</taxon>
        <taxon>asterids</taxon>
        <taxon>campanulids</taxon>
        <taxon>Escalloniales</taxon>
        <taxon>Escalloniaceae</taxon>
        <taxon>Escallonia</taxon>
    </lineage>
</organism>
<feature type="domain" description="Bifunctional inhibitor/plant lipid transfer protein/seed storage helical" evidence="11">
    <location>
        <begin position="41"/>
        <end position="116"/>
    </location>
</feature>
<evidence type="ECO:0000313" key="12">
    <source>
        <dbReference type="EMBL" id="KAK2991414.1"/>
    </source>
</evidence>
<feature type="signal peptide" evidence="10">
    <location>
        <begin position="1"/>
        <end position="24"/>
    </location>
</feature>
<feature type="transmembrane region" description="Helical" evidence="9">
    <location>
        <begin position="186"/>
        <end position="208"/>
    </location>
</feature>
<evidence type="ECO:0000256" key="9">
    <source>
        <dbReference type="SAM" id="Phobius"/>
    </source>
</evidence>
<keyword evidence="9" id="KW-0812">Transmembrane</keyword>
<comment type="caution">
    <text evidence="12">The sequence shown here is derived from an EMBL/GenBank/DDBJ whole genome shotgun (WGS) entry which is preliminary data.</text>
</comment>
<evidence type="ECO:0000259" key="11">
    <source>
        <dbReference type="SMART" id="SM00499"/>
    </source>
</evidence>
<keyword evidence="13" id="KW-1185">Reference proteome</keyword>
<dbReference type="Proteomes" id="UP001187471">
    <property type="component" value="Unassembled WGS sequence"/>
</dbReference>
<evidence type="ECO:0000256" key="6">
    <source>
        <dbReference type="ARBA" id="ARBA00023157"/>
    </source>
</evidence>
<dbReference type="SMART" id="SM00499">
    <property type="entry name" value="AAI"/>
    <property type="match status" value="1"/>
</dbReference>
<keyword evidence="5 10" id="KW-0732">Signal</keyword>
<dbReference type="InterPro" id="IPR016140">
    <property type="entry name" value="Bifunc_inhib/LTP/seed_store"/>
</dbReference>
<evidence type="ECO:0000256" key="5">
    <source>
        <dbReference type="ARBA" id="ARBA00022729"/>
    </source>
</evidence>
<evidence type="ECO:0000256" key="3">
    <source>
        <dbReference type="ARBA" id="ARBA00022475"/>
    </source>
</evidence>
<accession>A0AA88RK56</accession>
<evidence type="ECO:0000256" key="10">
    <source>
        <dbReference type="SAM" id="SignalP"/>
    </source>
</evidence>
<keyword evidence="9" id="KW-1133">Transmembrane helix</keyword>
<dbReference type="Gene3D" id="1.10.110.10">
    <property type="entry name" value="Plant lipid-transfer and hydrophobic proteins"/>
    <property type="match status" value="1"/>
</dbReference>
<dbReference type="AlphaFoldDB" id="A0AA88RK56"/>
<sequence>MASYTPTAVLLLLFLTCLPGTILSQKPSTGISPSVPTVAECGPALIPLASCAAFVQGTAPSPPQACCDNLKQLYNQQAGCLCLLLNDTTLSSFPINNTLAMQLPLVCDLQADISACSGLHLPSHPISVGLLFKGVSSPSISPPQVSLGTKINSTVAASPVVTIAPRPTVMGFRFPQSAGMNLRTDAHLVVLVVLAAMAFMLTDIVYVYY</sequence>
<dbReference type="EMBL" id="JAVXUO010000522">
    <property type="protein sequence ID" value="KAK2991414.1"/>
    <property type="molecule type" value="Genomic_DNA"/>
</dbReference>
<evidence type="ECO:0000256" key="4">
    <source>
        <dbReference type="ARBA" id="ARBA00022622"/>
    </source>
</evidence>
<dbReference type="InterPro" id="IPR036312">
    <property type="entry name" value="Bifun_inhib/LTP/seed_sf"/>
</dbReference>
<reference evidence="12" key="1">
    <citation type="submission" date="2022-12" db="EMBL/GenBank/DDBJ databases">
        <title>Draft genome assemblies for two species of Escallonia (Escalloniales).</title>
        <authorList>
            <person name="Chanderbali A."/>
            <person name="Dervinis C."/>
            <person name="Anghel I."/>
            <person name="Soltis D."/>
            <person name="Soltis P."/>
            <person name="Zapata F."/>
        </authorList>
    </citation>
    <scope>NUCLEOTIDE SEQUENCE</scope>
    <source>
        <strain evidence="12">UCBG92.1500</strain>
        <tissue evidence="12">Leaf</tissue>
    </source>
</reference>
<keyword evidence="7" id="KW-0325">Glycoprotein</keyword>
<comment type="similarity">
    <text evidence="2">Belongs to the plant LTP family.</text>
</comment>
<evidence type="ECO:0000313" key="13">
    <source>
        <dbReference type="Proteomes" id="UP001187471"/>
    </source>
</evidence>
<evidence type="ECO:0000256" key="7">
    <source>
        <dbReference type="ARBA" id="ARBA00023180"/>
    </source>
</evidence>
<feature type="chain" id="PRO_5041728338" description="Bifunctional inhibitor/plant lipid transfer protein/seed storage helical domain-containing protein" evidence="10">
    <location>
        <begin position="25"/>
        <end position="209"/>
    </location>
</feature>
<protein>
    <recommendedName>
        <fullName evidence="11">Bifunctional inhibitor/plant lipid transfer protein/seed storage helical domain-containing protein</fullName>
    </recommendedName>
</protein>
<comment type="subcellular location">
    <subcellularLocation>
        <location evidence="1">Cell membrane</location>
        <topology evidence="1">Lipid-anchor</topology>
        <topology evidence="1">GPI-anchor</topology>
    </subcellularLocation>
</comment>
<keyword evidence="3" id="KW-1003">Cell membrane</keyword>
<dbReference type="PANTHER" id="PTHR33044">
    <property type="entry name" value="BIFUNCTIONAL INHIBITOR/LIPID-TRANSFER PROTEIN/SEED STORAGE 2S ALBUMIN SUPERFAMILY PROTEIN-RELATED"/>
    <property type="match status" value="1"/>
</dbReference>
<evidence type="ECO:0000256" key="8">
    <source>
        <dbReference type="ARBA" id="ARBA00023288"/>
    </source>
</evidence>
<keyword evidence="6" id="KW-1015">Disulfide bond</keyword>
<dbReference type="InterPro" id="IPR043325">
    <property type="entry name" value="LTSS"/>
</dbReference>
<evidence type="ECO:0000256" key="1">
    <source>
        <dbReference type="ARBA" id="ARBA00004609"/>
    </source>
</evidence>
<evidence type="ECO:0000256" key="2">
    <source>
        <dbReference type="ARBA" id="ARBA00009748"/>
    </source>
</evidence>
<keyword evidence="9" id="KW-0472">Membrane</keyword>